<organism evidence="1 2">
    <name type="scientific">Lactococcus termiticola</name>
    <dbReference type="NCBI Taxonomy" id="2169526"/>
    <lineage>
        <taxon>Bacteria</taxon>
        <taxon>Bacillati</taxon>
        <taxon>Bacillota</taxon>
        <taxon>Bacilli</taxon>
        <taxon>Lactobacillales</taxon>
        <taxon>Streptococcaceae</taxon>
        <taxon>Lactococcus</taxon>
    </lineage>
</organism>
<gene>
    <name evidence="1" type="ORF">NtB2_00301</name>
</gene>
<dbReference type="EMBL" id="BFFO01000002">
    <property type="protein sequence ID" value="GBG96190.1"/>
    <property type="molecule type" value="Genomic_DNA"/>
</dbReference>
<evidence type="ECO:0000313" key="1">
    <source>
        <dbReference type="EMBL" id="GBG96190.1"/>
    </source>
</evidence>
<dbReference type="AlphaFoldDB" id="A0A2R5HIM3"/>
<comment type="caution">
    <text evidence="1">The sequence shown here is derived from an EMBL/GenBank/DDBJ whole genome shotgun (WGS) entry which is preliminary data.</text>
</comment>
<protein>
    <submittedName>
        <fullName evidence="1">Uncharacterized protein</fullName>
    </submittedName>
</protein>
<proteinExistence type="predicted"/>
<accession>A0A2R5HIM3</accession>
<reference evidence="1 2" key="1">
    <citation type="journal article" date="2018" name="Genome Announc.">
        <title>Draft Genome Sequence of Lactococcus sp. Strain NtB2 (JCM 32569), Isolated from the Gut of the Higher Termite Nasutitermes takasagoensis.</title>
        <authorList>
            <person name="Noda S."/>
            <person name="Aihara C."/>
            <person name="Yuki M."/>
            <person name="Ohkuma M."/>
        </authorList>
    </citation>
    <scope>NUCLEOTIDE SEQUENCE [LARGE SCALE GENOMIC DNA]</scope>
    <source>
        <strain evidence="1 2">NtB2</strain>
    </source>
</reference>
<name>A0A2R5HIM3_9LACT</name>
<keyword evidence="2" id="KW-1185">Reference proteome</keyword>
<dbReference type="Proteomes" id="UP000245021">
    <property type="component" value="Unassembled WGS sequence"/>
</dbReference>
<sequence>MKIPRGICALQAAFPFGVGDVSNNGVLGELASTISKCLLVSLREPSSH</sequence>
<evidence type="ECO:0000313" key="2">
    <source>
        <dbReference type="Proteomes" id="UP000245021"/>
    </source>
</evidence>